<sequence length="178" mass="19739">MTRGGARNRSGPQADPKSGRSDRRGFSLTALPNEGYRGEAPDFPLPPAVVIFEYFEDKQKVREVDQGASESRREREAELWEWAWRTPQAAAWARESWRWQTVAMWVRTSAICESPEATAADKNALHRFADQIGMTPAGLKENGWAIAAAEIEPQESAPAAEQPKKSSRSKLKVVNGGS</sequence>
<feature type="region of interest" description="Disordered" evidence="1">
    <location>
        <begin position="153"/>
        <end position="178"/>
    </location>
</feature>
<dbReference type="Proteomes" id="UP000581206">
    <property type="component" value="Unassembled WGS sequence"/>
</dbReference>
<evidence type="ECO:0000313" key="2">
    <source>
        <dbReference type="EMBL" id="NKY22209.1"/>
    </source>
</evidence>
<comment type="caution">
    <text evidence="2">The sequence shown here is derived from an EMBL/GenBank/DDBJ whole genome shotgun (WGS) entry which is preliminary data.</text>
</comment>
<evidence type="ECO:0000313" key="3">
    <source>
        <dbReference type="Proteomes" id="UP000581206"/>
    </source>
</evidence>
<name>A0A7X6QYJ6_9CELL</name>
<evidence type="ECO:0000256" key="1">
    <source>
        <dbReference type="SAM" id="MobiDB-lite"/>
    </source>
</evidence>
<organism evidence="2 3">
    <name type="scientific">Cellulomonas denverensis</name>
    <dbReference type="NCBI Taxonomy" id="264297"/>
    <lineage>
        <taxon>Bacteria</taxon>
        <taxon>Bacillati</taxon>
        <taxon>Actinomycetota</taxon>
        <taxon>Actinomycetes</taxon>
        <taxon>Micrococcales</taxon>
        <taxon>Cellulomonadaceae</taxon>
        <taxon>Cellulomonas</taxon>
    </lineage>
</organism>
<dbReference type="RefSeq" id="WP_168629311.1">
    <property type="nucleotide sequence ID" value="NZ_BONL01000033.1"/>
</dbReference>
<reference evidence="2 3" key="1">
    <citation type="submission" date="2020-04" db="EMBL/GenBank/DDBJ databases">
        <title>MicrobeNet Type strains.</title>
        <authorList>
            <person name="Nicholson A.C."/>
        </authorList>
    </citation>
    <scope>NUCLEOTIDE SEQUENCE [LARGE SCALE GENOMIC DNA]</scope>
    <source>
        <strain evidence="2 3">ATCC BAA-788</strain>
    </source>
</reference>
<evidence type="ECO:0008006" key="4">
    <source>
        <dbReference type="Google" id="ProtNLM"/>
    </source>
</evidence>
<feature type="region of interest" description="Disordered" evidence="1">
    <location>
        <begin position="1"/>
        <end position="40"/>
    </location>
</feature>
<accession>A0A7X6QYJ6</accession>
<dbReference type="AlphaFoldDB" id="A0A7X6QYJ6"/>
<keyword evidence="3" id="KW-1185">Reference proteome</keyword>
<dbReference type="EMBL" id="JAAXOX010000002">
    <property type="protein sequence ID" value="NKY22209.1"/>
    <property type="molecule type" value="Genomic_DNA"/>
</dbReference>
<gene>
    <name evidence="2" type="ORF">HGA03_05960</name>
</gene>
<protein>
    <recommendedName>
        <fullName evidence="4">Terminase small subunit</fullName>
    </recommendedName>
</protein>
<proteinExistence type="predicted"/>